<evidence type="ECO:0000256" key="1">
    <source>
        <dbReference type="ARBA" id="ARBA00006962"/>
    </source>
</evidence>
<dbReference type="Gene3D" id="3.40.50.2000">
    <property type="entry name" value="Glycogen Phosphorylase B"/>
    <property type="match status" value="2"/>
</dbReference>
<keyword evidence="2" id="KW-0328">Glycosyltransferase</keyword>
<feature type="region of interest" description="Disordered" evidence="5">
    <location>
        <begin position="436"/>
        <end position="461"/>
    </location>
</feature>
<accession>A0A895YEM3</accession>
<dbReference type="PANTHER" id="PTHR48050:SF13">
    <property type="entry name" value="STEROL 3-BETA-GLUCOSYLTRANSFERASE UGT80A2"/>
    <property type="match status" value="1"/>
</dbReference>
<keyword evidence="3" id="KW-0808">Transferase</keyword>
<keyword evidence="9" id="KW-1185">Reference proteome</keyword>
<evidence type="ECO:0000256" key="2">
    <source>
        <dbReference type="ARBA" id="ARBA00022676"/>
    </source>
</evidence>
<dbReference type="KEGG" id="nhy:JQS43_06880"/>
<dbReference type="Proteomes" id="UP000662857">
    <property type="component" value="Chromosome"/>
</dbReference>
<dbReference type="CDD" id="cd03784">
    <property type="entry name" value="GT1_Gtf-like"/>
    <property type="match status" value="1"/>
</dbReference>
<feature type="domain" description="Erythromycin biosynthesis protein CIII-like N-terminal" evidence="7">
    <location>
        <begin position="22"/>
        <end position="263"/>
    </location>
</feature>
<evidence type="ECO:0000313" key="9">
    <source>
        <dbReference type="Proteomes" id="UP000662857"/>
    </source>
</evidence>
<dbReference type="InterPro" id="IPR050426">
    <property type="entry name" value="Glycosyltransferase_28"/>
</dbReference>
<evidence type="ECO:0000313" key="8">
    <source>
        <dbReference type="EMBL" id="QSB16031.1"/>
    </source>
</evidence>
<dbReference type="GO" id="GO:0017000">
    <property type="term" value="P:antibiotic biosynthetic process"/>
    <property type="evidence" value="ECO:0007669"/>
    <property type="project" value="UniProtKB-KW"/>
</dbReference>
<evidence type="ECO:0000256" key="5">
    <source>
        <dbReference type="SAM" id="MobiDB-lite"/>
    </source>
</evidence>
<name>A0A895YEM3_9ACTN</name>
<dbReference type="InterPro" id="IPR030953">
    <property type="entry name" value="Glycosyl_450act"/>
</dbReference>
<feature type="compositionally biased region" description="Low complexity" evidence="5">
    <location>
        <begin position="442"/>
        <end position="454"/>
    </location>
</feature>
<dbReference type="EMBL" id="CP070499">
    <property type="protein sequence ID" value="QSB16031.1"/>
    <property type="molecule type" value="Genomic_DNA"/>
</dbReference>
<dbReference type="Pfam" id="PF21036">
    <property type="entry name" value="EryCIII-like_N"/>
    <property type="match status" value="1"/>
</dbReference>
<dbReference type="SUPFAM" id="SSF53756">
    <property type="entry name" value="UDP-Glycosyltransferase/glycogen phosphorylase"/>
    <property type="match status" value="1"/>
</dbReference>
<keyword evidence="4" id="KW-0045">Antibiotic biosynthesis</keyword>
<dbReference type="InterPro" id="IPR048284">
    <property type="entry name" value="EryCIII-like_N"/>
</dbReference>
<organism evidence="8 9">
    <name type="scientific">Natronosporangium hydrolyticum</name>
    <dbReference type="NCBI Taxonomy" id="2811111"/>
    <lineage>
        <taxon>Bacteria</taxon>
        <taxon>Bacillati</taxon>
        <taxon>Actinomycetota</taxon>
        <taxon>Actinomycetes</taxon>
        <taxon>Micromonosporales</taxon>
        <taxon>Micromonosporaceae</taxon>
        <taxon>Natronosporangium</taxon>
    </lineage>
</organism>
<dbReference type="GO" id="GO:0008194">
    <property type="term" value="F:UDP-glycosyltransferase activity"/>
    <property type="evidence" value="ECO:0007669"/>
    <property type="project" value="InterPro"/>
</dbReference>
<dbReference type="InterPro" id="IPR002213">
    <property type="entry name" value="UDP_glucos_trans"/>
</dbReference>
<protein>
    <submittedName>
        <fullName evidence="8">Activator-dependent family glycosyltransferase</fullName>
    </submittedName>
</protein>
<proteinExistence type="inferred from homology"/>
<feature type="region of interest" description="Disordered" evidence="5">
    <location>
        <begin position="50"/>
        <end position="74"/>
    </location>
</feature>
<reference evidence="8" key="1">
    <citation type="submission" date="2021-02" db="EMBL/GenBank/DDBJ databases">
        <title>Natrosporangium hydrolyticum gen. nov., sp. nov, a haloalkaliphilic actinobacterium from a soda solonchak soil.</title>
        <authorList>
            <person name="Sorokin D.Y."/>
            <person name="Khijniak T.V."/>
            <person name="Zakharycheva A.P."/>
            <person name="Boueva O.V."/>
            <person name="Ariskina E.V."/>
            <person name="Hahnke R.L."/>
            <person name="Bunk B."/>
            <person name="Sproer C."/>
            <person name="Schumann P."/>
            <person name="Evtushenko L.I."/>
            <person name="Kublanov I.V."/>
        </authorList>
    </citation>
    <scope>NUCLEOTIDE SEQUENCE</scope>
    <source>
        <strain evidence="8">DSM 106523</strain>
    </source>
</reference>
<evidence type="ECO:0000256" key="4">
    <source>
        <dbReference type="ARBA" id="ARBA00023194"/>
    </source>
</evidence>
<sequence>MRVLFTVYAAKTHFYNMVPLAWALRAAGHEVCVATPPELVAAVTNAGLPVVPAGDGPEPDPDHATGSDHVTSTGTWQSLTAGMTETRPEELTWDYVLGAFTVACSLHYEHMTGGRSMLDAVVEFAQRWRPDLVIWDAMTFAGPVAAQVCGAAHARFLFGLDYIARMYGDYHRLLEAQHPQRRDDPIGDWLAGRLDRFGAVYDPALQRELMTGQWTIDPTPEWMRLPLDLPYVALRYVPYNGMTVVPDWVRRRPERPRVCLTLGMTGRENLGGDLVSIGELLDAIASLDIELVATLTADQLGSYEAPDNVRVVDFVPLNEILPTCSAIIHHGGFGSLGNAMAHGVPHLIVPGRYWDEVDFGRLLDSRGAGLYLDPYRMAGDALKSKLSVEALREKLTELLADPGYLGNARQIRSELRSTPSPNDLVPVLEEFAAKHHGGASGAAGAARGRIPASPHVSEGPS</sequence>
<dbReference type="PANTHER" id="PTHR48050">
    <property type="entry name" value="STEROL 3-BETA-GLUCOSYLTRANSFERASE"/>
    <property type="match status" value="1"/>
</dbReference>
<dbReference type="RefSeq" id="WP_239678230.1">
    <property type="nucleotide sequence ID" value="NZ_CP070499.1"/>
</dbReference>
<dbReference type="InterPro" id="IPR010610">
    <property type="entry name" value="EryCIII-like_C"/>
</dbReference>
<comment type="similarity">
    <text evidence="1">Belongs to the glycosyltransferase 28 family.</text>
</comment>
<dbReference type="NCBIfam" id="TIGR04516">
    <property type="entry name" value="glycosyl_450act"/>
    <property type="match status" value="1"/>
</dbReference>
<evidence type="ECO:0000256" key="3">
    <source>
        <dbReference type="ARBA" id="ARBA00022679"/>
    </source>
</evidence>
<feature type="domain" description="Erythromycin biosynthesis protein CIII-like C-terminal" evidence="6">
    <location>
        <begin position="279"/>
        <end position="430"/>
    </location>
</feature>
<dbReference type="GO" id="GO:0016758">
    <property type="term" value="F:hexosyltransferase activity"/>
    <property type="evidence" value="ECO:0007669"/>
    <property type="project" value="UniProtKB-ARBA"/>
</dbReference>
<evidence type="ECO:0000259" key="6">
    <source>
        <dbReference type="Pfam" id="PF06722"/>
    </source>
</evidence>
<gene>
    <name evidence="8" type="ORF">JQS43_06880</name>
</gene>
<dbReference type="AlphaFoldDB" id="A0A895YEM3"/>
<dbReference type="Pfam" id="PF06722">
    <property type="entry name" value="EryCIII-like_C"/>
    <property type="match status" value="1"/>
</dbReference>
<evidence type="ECO:0000259" key="7">
    <source>
        <dbReference type="Pfam" id="PF21036"/>
    </source>
</evidence>